<dbReference type="SMART" id="SM00382">
    <property type="entry name" value="AAA"/>
    <property type="match status" value="1"/>
</dbReference>
<dbReference type="NCBIfam" id="NF010155">
    <property type="entry name" value="PRK13634.1"/>
    <property type="match status" value="1"/>
</dbReference>
<dbReference type="AlphaFoldDB" id="A0A429XUH7"/>
<accession>A0A429XUH7</accession>
<keyword evidence="2 8" id="KW-0813">Transport</keyword>
<evidence type="ECO:0000256" key="3">
    <source>
        <dbReference type="ARBA" id="ARBA00022475"/>
    </source>
</evidence>
<dbReference type="InterPro" id="IPR015856">
    <property type="entry name" value="ABC_transpr_CbiO/EcfA_su"/>
</dbReference>
<dbReference type="InterPro" id="IPR030946">
    <property type="entry name" value="EcfA2"/>
</dbReference>
<evidence type="ECO:0000256" key="8">
    <source>
        <dbReference type="RuleBase" id="RU365104"/>
    </source>
</evidence>
<dbReference type="CDD" id="cd03225">
    <property type="entry name" value="ABC_cobalt_CbiO_domain1"/>
    <property type="match status" value="1"/>
</dbReference>
<dbReference type="InterPro" id="IPR050095">
    <property type="entry name" value="ECF_ABC_transporter_ATP-bd"/>
</dbReference>
<comment type="caution">
    <text evidence="10">The sequence shown here is derived from an EMBL/GenBank/DDBJ whole genome shotgun (WGS) entry which is preliminary data.</text>
</comment>
<feature type="domain" description="ABC transporter" evidence="9">
    <location>
        <begin position="3"/>
        <end position="246"/>
    </location>
</feature>
<gene>
    <name evidence="10" type="ORF">D4T97_017975</name>
</gene>
<dbReference type="PANTHER" id="PTHR43553">
    <property type="entry name" value="HEAVY METAL TRANSPORTER"/>
    <property type="match status" value="1"/>
</dbReference>
<reference evidence="10" key="1">
    <citation type="submission" date="2018-12" db="EMBL/GenBank/DDBJ databases">
        <authorList>
            <person name="Sun L."/>
            <person name="Chen Z."/>
        </authorList>
    </citation>
    <scope>NUCLEOTIDE SEQUENCE [LARGE SCALE GENOMIC DNA]</scope>
    <source>
        <strain evidence="10">3-2-2</strain>
    </source>
</reference>
<keyword evidence="6" id="KW-1278">Translocase</keyword>
<dbReference type="SUPFAM" id="SSF52540">
    <property type="entry name" value="P-loop containing nucleoside triphosphate hydrolases"/>
    <property type="match status" value="1"/>
</dbReference>
<proteinExistence type="inferred from homology"/>
<dbReference type="RefSeq" id="WP_126052156.1">
    <property type="nucleotide sequence ID" value="NZ_QYTV02000011.1"/>
</dbReference>
<evidence type="ECO:0000313" key="10">
    <source>
        <dbReference type="EMBL" id="RST71806.1"/>
    </source>
</evidence>
<dbReference type="InterPro" id="IPR003439">
    <property type="entry name" value="ABC_transporter-like_ATP-bd"/>
</dbReference>
<dbReference type="NCBIfam" id="TIGR04521">
    <property type="entry name" value="ECF_ATPase_2"/>
    <property type="match status" value="1"/>
</dbReference>
<dbReference type="Gene3D" id="3.40.50.300">
    <property type="entry name" value="P-loop containing nucleotide triphosphate hydrolases"/>
    <property type="match status" value="1"/>
</dbReference>
<sequence length="290" mass="32529">MEITFQEVEYRYSAGTPFERLAIQDVNLNIKQGVFMALIGHTGSGKSTILQHLNALLLPTKGRITIGDRTIEAGKKEKNLKGIRQKVGIVFQFPEHQLFDETVEKDICFGPMNYGVPEEEAKKRARRLIKEVGLPEDVLQKSPFDLSGGQMRRVAIAGVLAMEPDVLVLDEPTAGLDPRGRTEIMDMFHRLHKKENLSTILVTHSMEDAAKYADEIVIMHKGRVQRIGDPISIFSNPAELLELGLDVPQVVKFQYRMEQQLNMKFGKTFLSLEELSDALARLKEQGGGVS</sequence>
<comment type="subunit">
    <text evidence="8">Forms a stable energy-coupling factor (ECF) transporter complex composed of 2 membrane-embedded substrate-binding proteins (S component), 2 ATP-binding proteins (A component) and 2 transmembrane proteins (T component).</text>
</comment>
<dbReference type="PROSITE" id="PS00211">
    <property type="entry name" value="ABC_TRANSPORTER_1"/>
    <property type="match status" value="1"/>
</dbReference>
<dbReference type="PANTHER" id="PTHR43553:SF27">
    <property type="entry name" value="ENERGY-COUPLING FACTOR TRANSPORTER ATP-BINDING PROTEIN ECFA2"/>
    <property type="match status" value="1"/>
</dbReference>
<comment type="similarity">
    <text evidence="8">Belongs to the ABC transporter superfamily. Energy-coupling factor EcfA family.</text>
</comment>
<dbReference type="EMBL" id="QYTV02000011">
    <property type="protein sequence ID" value="RST71806.1"/>
    <property type="molecule type" value="Genomic_DNA"/>
</dbReference>
<dbReference type="OrthoDB" id="9784332at2"/>
<evidence type="ECO:0000259" key="9">
    <source>
        <dbReference type="PROSITE" id="PS50893"/>
    </source>
</evidence>
<evidence type="ECO:0000256" key="7">
    <source>
        <dbReference type="ARBA" id="ARBA00023136"/>
    </source>
</evidence>
<dbReference type="GO" id="GO:0015087">
    <property type="term" value="F:cobalt ion transmembrane transporter activity"/>
    <property type="evidence" value="ECO:0007669"/>
    <property type="project" value="UniProtKB-ARBA"/>
</dbReference>
<evidence type="ECO:0000256" key="4">
    <source>
        <dbReference type="ARBA" id="ARBA00022741"/>
    </source>
</evidence>
<keyword evidence="7 8" id="KW-0472">Membrane</keyword>
<dbReference type="Proteomes" id="UP000287156">
    <property type="component" value="Unassembled WGS sequence"/>
</dbReference>
<dbReference type="FunFam" id="3.40.50.300:FF:000224">
    <property type="entry name" value="Energy-coupling factor transporter ATP-binding protein EcfA"/>
    <property type="match status" value="1"/>
</dbReference>
<protein>
    <recommendedName>
        <fullName evidence="8">Energy-coupling factor transporter ATP-binding protein EcfA2</fullName>
        <ecNumber evidence="8">7.-.-.-</ecNumber>
    </recommendedName>
</protein>
<evidence type="ECO:0000256" key="6">
    <source>
        <dbReference type="ARBA" id="ARBA00022967"/>
    </source>
</evidence>
<keyword evidence="3 8" id="KW-1003">Cell membrane</keyword>
<dbReference type="GO" id="GO:0005524">
    <property type="term" value="F:ATP binding"/>
    <property type="evidence" value="ECO:0007669"/>
    <property type="project" value="UniProtKB-UniRule"/>
</dbReference>
<comment type="subcellular location">
    <subcellularLocation>
        <location evidence="1 8">Cell membrane</location>
        <topology evidence="1 8">Peripheral membrane protein</topology>
    </subcellularLocation>
</comment>
<comment type="function">
    <text evidence="8">ATP-binding (A) component of a common energy-coupling factor (ECF) ABC-transporter complex.</text>
</comment>
<dbReference type="GO" id="GO:0016887">
    <property type="term" value="F:ATP hydrolysis activity"/>
    <property type="evidence" value="ECO:0007669"/>
    <property type="project" value="InterPro"/>
</dbReference>
<keyword evidence="11" id="KW-1185">Reference proteome</keyword>
<keyword evidence="5 8" id="KW-0067">ATP-binding</keyword>
<keyword evidence="4 8" id="KW-0547">Nucleotide-binding</keyword>
<dbReference type="InterPro" id="IPR017871">
    <property type="entry name" value="ABC_transporter-like_CS"/>
</dbReference>
<evidence type="ECO:0000313" key="11">
    <source>
        <dbReference type="Proteomes" id="UP000287156"/>
    </source>
</evidence>
<dbReference type="InterPro" id="IPR027417">
    <property type="entry name" value="P-loop_NTPase"/>
</dbReference>
<evidence type="ECO:0000256" key="1">
    <source>
        <dbReference type="ARBA" id="ARBA00004202"/>
    </source>
</evidence>
<dbReference type="GO" id="GO:0043190">
    <property type="term" value="C:ATP-binding cassette (ABC) transporter complex"/>
    <property type="evidence" value="ECO:0007669"/>
    <property type="project" value="TreeGrafter"/>
</dbReference>
<dbReference type="Pfam" id="PF00005">
    <property type="entry name" value="ABC_tran"/>
    <property type="match status" value="1"/>
</dbReference>
<organism evidence="10 11">
    <name type="scientific">Siminovitchia acidinfaciens</name>
    <dbReference type="NCBI Taxonomy" id="2321395"/>
    <lineage>
        <taxon>Bacteria</taxon>
        <taxon>Bacillati</taxon>
        <taxon>Bacillota</taxon>
        <taxon>Bacilli</taxon>
        <taxon>Bacillales</taxon>
        <taxon>Bacillaceae</taxon>
        <taxon>Siminovitchia</taxon>
    </lineage>
</organism>
<dbReference type="InterPro" id="IPR003593">
    <property type="entry name" value="AAA+_ATPase"/>
</dbReference>
<name>A0A429XUH7_9BACI</name>
<dbReference type="EC" id="7.-.-.-" evidence="8"/>
<dbReference type="GO" id="GO:0042626">
    <property type="term" value="F:ATPase-coupled transmembrane transporter activity"/>
    <property type="evidence" value="ECO:0007669"/>
    <property type="project" value="TreeGrafter"/>
</dbReference>
<evidence type="ECO:0000256" key="2">
    <source>
        <dbReference type="ARBA" id="ARBA00022448"/>
    </source>
</evidence>
<evidence type="ECO:0000256" key="5">
    <source>
        <dbReference type="ARBA" id="ARBA00022840"/>
    </source>
</evidence>
<dbReference type="PROSITE" id="PS50893">
    <property type="entry name" value="ABC_TRANSPORTER_2"/>
    <property type="match status" value="1"/>
</dbReference>